<dbReference type="InterPro" id="IPR023093">
    <property type="entry name" value="ScpA-like_C"/>
</dbReference>
<gene>
    <name evidence="3" type="primary">scpA</name>
    <name evidence="5" type="ORF">C7U56_12995</name>
</gene>
<comment type="similarity">
    <text evidence="3">Belongs to the ScpA family.</text>
</comment>
<dbReference type="HAMAP" id="MF_01805">
    <property type="entry name" value="ScpA"/>
    <property type="match status" value="1"/>
</dbReference>
<dbReference type="EMBL" id="PYLO01000005">
    <property type="protein sequence ID" value="PST36148.1"/>
    <property type="molecule type" value="Genomic_DNA"/>
</dbReference>
<keyword evidence="3" id="KW-0132">Cell division</keyword>
<keyword evidence="3" id="KW-0963">Cytoplasm</keyword>
<dbReference type="PANTHER" id="PTHR33969:SF2">
    <property type="entry name" value="SEGREGATION AND CONDENSATION PROTEIN A"/>
    <property type="match status" value="1"/>
</dbReference>
<dbReference type="RefSeq" id="WP_107001576.1">
    <property type="nucleotide sequence ID" value="NZ_DBFCCR010000007.1"/>
</dbReference>
<dbReference type="AlphaFoldDB" id="A0A2T3FLJ1"/>
<comment type="subcellular location">
    <subcellularLocation>
        <location evidence="3">Cytoplasm</location>
    </subcellularLocation>
    <text evidence="3">Associated with two foci at the outer edges of the nucleoid region in young cells, and at four foci within both cell halves in older cells.</text>
</comment>
<comment type="caution">
    <text evidence="5">The sequence shown here is derived from an EMBL/GenBank/DDBJ whole genome shotgun (WGS) entry which is preliminary data.</text>
</comment>
<evidence type="ECO:0000256" key="4">
    <source>
        <dbReference type="SAM" id="MobiDB-lite"/>
    </source>
</evidence>
<evidence type="ECO:0000256" key="1">
    <source>
        <dbReference type="ARBA" id="ARBA00022829"/>
    </source>
</evidence>
<accession>A0A2T3FLJ1</accession>
<keyword evidence="3" id="KW-0131">Cell cycle</keyword>
<dbReference type="GO" id="GO:0005737">
    <property type="term" value="C:cytoplasm"/>
    <property type="evidence" value="ECO:0007669"/>
    <property type="project" value="UniProtKB-SubCell"/>
</dbReference>
<organism evidence="5 6">
    <name type="scientific">Clostridium fessum</name>
    <dbReference type="NCBI Taxonomy" id="2126740"/>
    <lineage>
        <taxon>Bacteria</taxon>
        <taxon>Bacillati</taxon>
        <taxon>Bacillota</taxon>
        <taxon>Clostridia</taxon>
        <taxon>Eubacteriales</taxon>
        <taxon>Clostridiaceae</taxon>
        <taxon>Clostridium</taxon>
    </lineage>
</organism>
<reference evidence="5 6" key="1">
    <citation type="submission" date="2018-03" db="EMBL/GenBank/DDBJ databases">
        <title>Lachnoclostridium SNUG30386 gen.nov., sp.nov., isolated from human faeces.</title>
        <authorList>
            <person name="Seo B."/>
            <person name="Jeon K."/>
            <person name="Ko G."/>
        </authorList>
    </citation>
    <scope>NUCLEOTIDE SEQUENCE [LARGE SCALE GENOMIC DNA]</scope>
    <source>
        <strain evidence="5 6">SNUG30386</strain>
    </source>
</reference>
<evidence type="ECO:0000256" key="2">
    <source>
        <dbReference type="ARBA" id="ARBA00044777"/>
    </source>
</evidence>
<comment type="subunit">
    <text evidence="3">Component of a cohesin-like complex composed of ScpA, ScpB and the Smc homodimer, in which ScpA and ScpB bind to the head domain of Smc. The presence of the three proteins is required for the association of the complex with DNA.</text>
</comment>
<feature type="region of interest" description="Disordered" evidence="4">
    <location>
        <begin position="253"/>
        <end position="272"/>
    </location>
</feature>
<sequence length="272" mass="32174">MEISYKLDNFEGPLDLLLHLIEKNKVSIYDIPIVLITEQYLEYVNQMDHEDLDVVSDFLVMAATLLDIKSRMLLPKVEKEEEEDEEDPRAELVRRLLEYKMYKYMAQELEEREQEAELLFFKEPTIPREVAKYEEPLDLDKLLDGLTLAKLQKVFDAVMKRNANKLDPVRSRFSTIRREPISLEQKVRSVLSYAREHRHFKFSDVLERESDRLEIVVAFLAVLELMKMGRIHLVQEKLFDEMQLDTVDVDETEGEAELELSTEEGEEYARIR</sequence>
<evidence type="ECO:0000313" key="5">
    <source>
        <dbReference type="EMBL" id="PST36148.1"/>
    </source>
</evidence>
<protein>
    <recommendedName>
        <fullName evidence="2 3">Segregation and condensation protein A</fullName>
    </recommendedName>
</protein>
<keyword evidence="6" id="KW-1185">Reference proteome</keyword>
<comment type="function">
    <text evidence="3">Participates in chromosomal partition during cell division. May act via the formation of a condensin-like complex containing Smc and ScpB that pull DNA away from mid-cell into both cell halves.</text>
</comment>
<evidence type="ECO:0000313" key="6">
    <source>
        <dbReference type="Proteomes" id="UP000241048"/>
    </source>
</evidence>
<feature type="compositionally biased region" description="Acidic residues" evidence="4">
    <location>
        <begin position="253"/>
        <end position="266"/>
    </location>
</feature>
<evidence type="ECO:0000256" key="3">
    <source>
        <dbReference type="HAMAP-Rule" id="MF_01805"/>
    </source>
</evidence>
<dbReference type="Pfam" id="PF02616">
    <property type="entry name" value="SMC_ScpA"/>
    <property type="match status" value="1"/>
</dbReference>
<keyword evidence="1 3" id="KW-0159">Chromosome partition</keyword>
<dbReference type="GO" id="GO:0007059">
    <property type="term" value="P:chromosome segregation"/>
    <property type="evidence" value="ECO:0007669"/>
    <property type="project" value="UniProtKB-UniRule"/>
</dbReference>
<dbReference type="Proteomes" id="UP000241048">
    <property type="component" value="Unassembled WGS sequence"/>
</dbReference>
<dbReference type="PANTHER" id="PTHR33969">
    <property type="entry name" value="SEGREGATION AND CONDENSATION PROTEIN A"/>
    <property type="match status" value="1"/>
</dbReference>
<dbReference type="Gene3D" id="1.10.10.580">
    <property type="entry name" value="Structural maintenance of chromosome 1. Chain E"/>
    <property type="match status" value="1"/>
</dbReference>
<dbReference type="GO" id="GO:0006260">
    <property type="term" value="P:DNA replication"/>
    <property type="evidence" value="ECO:0007669"/>
    <property type="project" value="UniProtKB-UniRule"/>
</dbReference>
<dbReference type="InterPro" id="IPR003768">
    <property type="entry name" value="ScpA"/>
</dbReference>
<dbReference type="Gene3D" id="6.10.250.2410">
    <property type="match status" value="1"/>
</dbReference>
<proteinExistence type="inferred from homology"/>
<dbReference type="GO" id="GO:0051301">
    <property type="term" value="P:cell division"/>
    <property type="evidence" value="ECO:0007669"/>
    <property type="project" value="UniProtKB-KW"/>
</dbReference>
<name>A0A2T3FLJ1_9CLOT</name>